<evidence type="ECO:0000256" key="5">
    <source>
        <dbReference type="ARBA" id="ARBA00023319"/>
    </source>
</evidence>
<keyword evidence="5" id="KW-0393">Immunoglobulin domain</keyword>
<evidence type="ECO:0000256" key="2">
    <source>
        <dbReference type="ARBA" id="ARBA00022859"/>
    </source>
</evidence>
<name>A0A667GBK2_LYNCA</name>
<evidence type="ECO:0000313" key="10">
    <source>
        <dbReference type="Proteomes" id="UP000472241"/>
    </source>
</evidence>
<dbReference type="GO" id="GO:0042605">
    <property type="term" value="F:peptide antigen binding"/>
    <property type="evidence" value="ECO:0007669"/>
    <property type="project" value="TreeGrafter"/>
</dbReference>
<dbReference type="GO" id="GO:0042101">
    <property type="term" value="C:T cell receptor complex"/>
    <property type="evidence" value="ECO:0007669"/>
    <property type="project" value="UniProtKB-KW"/>
</dbReference>
<feature type="domain" description="Ig-like" evidence="8">
    <location>
        <begin position="24"/>
        <end position="122"/>
    </location>
</feature>
<evidence type="ECO:0000256" key="6">
    <source>
        <dbReference type="ARBA" id="ARBA00043266"/>
    </source>
</evidence>
<feature type="chain" id="PRO_5025561776" evidence="7">
    <location>
        <begin position="24"/>
        <end position="142"/>
    </location>
</feature>
<accession>A0A667GBK2</accession>
<protein>
    <submittedName>
        <fullName evidence="9">T cell receptor alpha variable 5</fullName>
    </submittedName>
</protein>
<dbReference type="SMART" id="SM00409">
    <property type="entry name" value="IG"/>
    <property type="match status" value="1"/>
</dbReference>
<dbReference type="InterPro" id="IPR051006">
    <property type="entry name" value="TCR_variable_domain"/>
</dbReference>
<evidence type="ECO:0000256" key="7">
    <source>
        <dbReference type="SAM" id="SignalP"/>
    </source>
</evidence>
<dbReference type="PANTHER" id="PTHR19343">
    <property type="entry name" value="T CELL RECEPTOR ALPHA VARIABLE 1-2"/>
    <property type="match status" value="1"/>
</dbReference>
<organism evidence="9 10">
    <name type="scientific">Lynx canadensis</name>
    <name type="common">Canada lynx</name>
    <name type="synonym">Felis canadensis</name>
    <dbReference type="NCBI Taxonomy" id="61383"/>
    <lineage>
        <taxon>Eukaryota</taxon>
        <taxon>Metazoa</taxon>
        <taxon>Chordata</taxon>
        <taxon>Craniata</taxon>
        <taxon>Vertebrata</taxon>
        <taxon>Euteleostomi</taxon>
        <taxon>Mammalia</taxon>
        <taxon>Eutheria</taxon>
        <taxon>Laurasiatheria</taxon>
        <taxon>Carnivora</taxon>
        <taxon>Feliformia</taxon>
        <taxon>Felidae</taxon>
        <taxon>Felinae</taxon>
        <taxon>Lynx</taxon>
    </lineage>
</organism>
<dbReference type="SMART" id="SM00406">
    <property type="entry name" value="IGv"/>
    <property type="match status" value="1"/>
</dbReference>
<keyword evidence="10" id="KW-1185">Reference proteome</keyword>
<dbReference type="GO" id="GO:0002250">
    <property type="term" value="P:adaptive immune response"/>
    <property type="evidence" value="ECO:0007669"/>
    <property type="project" value="UniProtKB-KW"/>
</dbReference>
<dbReference type="SUPFAM" id="SSF48726">
    <property type="entry name" value="Immunoglobulin"/>
    <property type="match status" value="1"/>
</dbReference>
<proteinExistence type="predicted"/>
<evidence type="ECO:0000256" key="1">
    <source>
        <dbReference type="ARBA" id="ARBA00022729"/>
    </source>
</evidence>
<dbReference type="InterPro" id="IPR013783">
    <property type="entry name" value="Ig-like_fold"/>
</dbReference>
<dbReference type="PROSITE" id="PS50835">
    <property type="entry name" value="IG_LIKE"/>
    <property type="match status" value="1"/>
</dbReference>
<dbReference type="InterPro" id="IPR007110">
    <property type="entry name" value="Ig-like_dom"/>
</dbReference>
<keyword evidence="1 7" id="KW-0732">Signal</keyword>
<dbReference type="Proteomes" id="UP000472241">
    <property type="component" value="Unplaced"/>
</dbReference>
<evidence type="ECO:0000313" key="9">
    <source>
        <dbReference type="Ensembl" id="ENSLCNP00005005313.1"/>
    </source>
</evidence>
<reference evidence="9" key="2">
    <citation type="submission" date="2025-09" db="UniProtKB">
        <authorList>
            <consortium name="Ensembl"/>
        </authorList>
    </citation>
    <scope>IDENTIFICATION</scope>
</reference>
<dbReference type="Pfam" id="PF07686">
    <property type="entry name" value="V-set"/>
    <property type="match status" value="1"/>
</dbReference>
<keyword evidence="2" id="KW-0391">Immunity</keyword>
<evidence type="ECO:0000256" key="3">
    <source>
        <dbReference type="ARBA" id="ARBA00023130"/>
    </source>
</evidence>
<sequence>SMKTLIGPLFLFLWLQLDCMSRGEEVKQHPSFLSVWEGDSFVINCTYTDSASTYFFWYKQQPGKGLQLLIYTLSSMDKKQEQRLTATFDKTTKQSSFYITEPQPADSATYLCAANTQQGPITCFLYPNSANNSRSQQNCWLH</sequence>
<dbReference type="InterPro" id="IPR013106">
    <property type="entry name" value="Ig_V-set"/>
</dbReference>
<feature type="signal peptide" evidence="7">
    <location>
        <begin position="1"/>
        <end position="23"/>
    </location>
</feature>
<evidence type="ECO:0000256" key="4">
    <source>
        <dbReference type="ARBA" id="ARBA00023170"/>
    </source>
</evidence>
<keyword evidence="4" id="KW-0675">Receptor</keyword>
<dbReference type="PANTHER" id="PTHR19343:SF14">
    <property type="entry name" value="IG-LIKE DOMAIN-CONTAINING PROTEIN-RELATED"/>
    <property type="match status" value="1"/>
</dbReference>
<keyword evidence="6" id="KW-1279">T cell receptor</keyword>
<dbReference type="InterPro" id="IPR003599">
    <property type="entry name" value="Ig_sub"/>
</dbReference>
<dbReference type="InterPro" id="IPR036179">
    <property type="entry name" value="Ig-like_dom_sf"/>
</dbReference>
<dbReference type="AlphaFoldDB" id="A0A667GBK2"/>
<dbReference type="Gene3D" id="2.60.40.10">
    <property type="entry name" value="Immunoglobulins"/>
    <property type="match status" value="1"/>
</dbReference>
<dbReference type="Ensembl" id="ENSLCNT00005005989.1">
    <property type="protein sequence ID" value="ENSLCNP00005005313.1"/>
    <property type="gene ID" value="ENSLCNG00005003553.1"/>
</dbReference>
<keyword evidence="3" id="KW-1064">Adaptive immunity</keyword>
<evidence type="ECO:0000259" key="8">
    <source>
        <dbReference type="PROSITE" id="PS50835"/>
    </source>
</evidence>
<reference evidence="9" key="1">
    <citation type="submission" date="2025-08" db="UniProtKB">
        <authorList>
            <consortium name="Ensembl"/>
        </authorList>
    </citation>
    <scope>IDENTIFICATION</scope>
</reference>